<evidence type="ECO:0000256" key="5">
    <source>
        <dbReference type="ARBA" id="ARBA00022958"/>
    </source>
</evidence>
<keyword evidence="6 10" id="KW-1133">Transmembrane helix</keyword>
<accession>A0A8H7QYL0</accession>
<evidence type="ECO:0000256" key="6">
    <source>
        <dbReference type="ARBA" id="ARBA00022989"/>
    </source>
</evidence>
<evidence type="ECO:0000256" key="4">
    <source>
        <dbReference type="ARBA" id="ARBA00022692"/>
    </source>
</evidence>
<comment type="subcellular location">
    <subcellularLocation>
        <location evidence="1">Membrane</location>
        <topology evidence="1">Multi-pass membrane protein</topology>
    </subcellularLocation>
</comment>
<dbReference type="OrthoDB" id="9999863at2759"/>
<feature type="compositionally biased region" description="Basic residues" evidence="9">
    <location>
        <begin position="142"/>
        <end position="153"/>
    </location>
</feature>
<feature type="compositionally biased region" description="Polar residues" evidence="9">
    <location>
        <begin position="284"/>
        <end position="295"/>
    </location>
</feature>
<evidence type="ECO:0000256" key="3">
    <source>
        <dbReference type="ARBA" id="ARBA00022538"/>
    </source>
</evidence>
<feature type="transmembrane region" description="Helical" evidence="10">
    <location>
        <begin position="554"/>
        <end position="573"/>
    </location>
</feature>
<feature type="transmembrane region" description="Helical" evidence="10">
    <location>
        <begin position="26"/>
        <end position="44"/>
    </location>
</feature>
<feature type="compositionally biased region" description="Polar residues" evidence="9">
    <location>
        <begin position="324"/>
        <end position="337"/>
    </location>
</feature>
<keyword evidence="4 10" id="KW-0812">Transmembrane</keyword>
<evidence type="ECO:0000256" key="1">
    <source>
        <dbReference type="ARBA" id="ARBA00004141"/>
    </source>
</evidence>
<dbReference type="GO" id="GO:0140107">
    <property type="term" value="F:high-affinity potassium ion transmembrane transporter activity"/>
    <property type="evidence" value="ECO:0007669"/>
    <property type="project" value="TreeGrafter"/>
</dbReference>
<name>A0A8H7QYL0_9FUNG</name>
<keyword evidence="8 10" id="KW-0472">Membrane</keyword>
<keyword evidence="3" id="KW-0633">Potassium transport</keyword>
<organism evidence="11 12">
    <name type="scientific">Mucor saturninus</name>
    <dbReference type="NCBI Taxonomy" id="64648"/>
    <lineage>
        <taxon>Eukaryota</taxon>
        <taxon>Fungi</taxon>
        <taxon>Fungi incertae sedis</taxon>
        <taxon>Mucoromycota</taxon>
        <taxon>Mucoromycotina</taxon>
        <taxon>Mucoromycetes</taxon>
        <taxon>Mucorales</taxon>
        <taxon>Mucorineae</taxon>
        <taxon>Mucoraceae</taxon>
        <taxon>Mucor</taxon>
    </lineage>
</organism>
<feature type="transmembrane region" description="Helical" evidence="10">
    <location>
        <begin position="515"/>
        <end position="534"/>
    </location>
</feature>
<gene>
    <name evidence="11" type="ORF">INT47_012990</name>
</gene>
<dbReference type="Gene3D" id="1.10.287.70">
    <property type="match status" value="1"/>
</dbReference>
<dbReference type="InterPro" id="IPR003445">
    <property type="entry name" value="Cat_transpt"/>
</dbReference>
<feature type="transmembrane region" description="Helical" evidence="10">
    <location>
        <begin position="585"/>
        <end position="613"/>
    </location>
</feature>
<feature type="transmembrane region" description="Helical" evidence="10">
    <location>
        <begin position="82"/>
        <end position="103"/>
    </location>
</feature>
<feature type="region of interest" description="Disordered" evidence="9">
    <location>
        <begin position="247"/>
        <end position="295"/>
    </location>
</feature>
<dbReference type="AlphaFoldDB" id="A0A8H7QYL0"/>
<evidence type="ECO:0000256" key="7">
    <source>
        <dbReference type="ARBA" id="ARBA00023065"/>
    </source>
</evidence>
<feature type="region of interest" description="Disordered" evidence="9">
    <location>
        <begin position="134"/>
        <end position="153"/>
    </location>
</feature>
<keyword evidence="12" id="KW-1185">Reference proteome</keyword>
<comment type="caution">
    <text evidence="11">The sequence shown here is derived from an EMBL/GenBank/DDBJ whole genome shotgun (WGS) entry which is preliminary data.</text>
</comment>
<feature type="region of interest" description="Disordered" evidence="9">
    <location>
        <begin position="161"/>
        <end position="197"/>
    </location>
</feature>
<feature type="transmembrane region" description="Helical" evidence="10">
    <location>
        <begin position="649"/>
        <end position="672"/>
    </location>
</feature>
<dbReference type="Pfam" id="PF02386">
    <property type="entry name" value="TrkH"/>
    <property type="match status" value="1"/>
</dbReference>
<feature type="compositionally biased region" description="Polar residues" evidence="9">
    <location>
        <begin position="251"/>
        <end position="260"/>
    </location>
</feature>
<feature type="compositionally biased region" description="Low complexity" evidence="9">
    <location>
        <begin position="358"/>
        <end position="376"/>
    </location>
</feature>
<dbReference type="PANTHER" id="PTHR31064">
    <property type="entry name" value="POTASSIUM TRANSPORT PROTEIN DDB_G0292412-RELATED"/>
    <property type="match status" value="1"/>
</dbReference>
<dbReference type="GO" id="GO:0005886">
    <property type="term" value="C:plasma membrane"/>
    <property type="evidence" value="ECO:0007669"/>
    <property type="project" value="TreeGrafter"/>
</dbReference>
<keyword evidence="7" id="KW-0406">Ion transport</keyword>
<dbReference type="InterPro" id="IPR051143">
    <property type="entry name" value="TrkH_K-transport"/>
</dbReference>
<evidence type="ECO:0000313" key="11">
    <source>
        <dbReference type="EMBL" id="KAG2201179.1"/>
    </source>
</evidence>
<dbReference type="PANTHER" id="PTHR31064:SF30">
    <property type="entry name" value="HIGH-AFFINITY POTASSIUM TRANSPORT PROTEIN-RELATED"/>
    <property type="match status" value="1"/>
</dbReference>
<reference evidence="11" key="1">
    <citation type="submission" date="2020-12" db="EMBL/GenBank/DDBJ databases">
        <title>Metabolic potential, ecology and presence of endohyphal bacteria is reflected in genomic diversity of Mucoromycotina.</title>
        <authorList>
            <person name="Muszewska A."/>
            <person name="Okrasinska A."/>
            <person name="Steczkiewicz K."/>
            <person name="Drgas O."/>
            <person name="Orlowska M."/>
            <person name="Perlinska-Lenart U."/>
            <person name="Aleksandrzak-Piekarczyk T."/>
            <person name="Szatraj K."/>
            <person name="Zielenkiewicz U."/>
            <person name="Pilsyk S."/>
            <person name="Malc E."/>
            <person name="Mieczkowski P."/>
            <person name="Kruszewska J.S."/>
            <person name="Biernat P."/>
            <person name="Pawlowska J."/>
        </authorList>
    </citation>
    <scope>NUCLEOTIDE SEQUENCE</scope>
    <source>
        <strain evidence="11">WA0000017839</strain>
    </source>
</reference>
<evidence type="ECO:0000256" key="8">
    <source>
        <dbReference type="ARBA" id="ARBA00023136"/>
    </source>
</evidence>
<dbReference type="EMBL" id="JAEPRD010000074">
    <property type="protein sequence ID" value="KAG2201179.1"/>
    <property type="molecule type" value="Genomic_DNA"/>
</dbReference>
<evidence type="ECO:0000256" key="10">
    <source>
        <dbReference type="SAM" id="Phobius"/>
    </source>
</evidence>
<protein>
    <recommendedName>
        <fullName evidence="13">Potassium transport protein</fullName>
    </recommendedName>
</protein>
<evidence type="ECO:0000313" key="12">
    <source>
        <dbReference type="Proteomes" id="UP000603453"/>
    </source>
</evidence>
<proteinExistence type="predicted"/>
<sequence length="931" mass="105951">MAPNILNQIIDYVEWFYHHKIHFIQLHYLYILTLSLLTSTFFYYQTGTHWNYIDALFMATSSATSTGLITIDMSKLTTWQLLVAYAASFMGSHVMISIIVLYVRRHYFSKRFEDILAFNRVQQNREANRRKFEKNIQEMEKQRRKSLSSLDKRKRQPLRKRLSFLSVKSSTTGMNDEENNESTVPNHVPRKKSRFSTQRPLSMNFHHFDLLSPFKRIHHPHENGTGPYLDPPISDIRAMEPGISEILVDPNNGTDTHTVHSTTRNSENRNNRHQTSTNERDISNNDNTLSPEDFNTSISHLSQLNNNSERNEVHTFPLIYQGESESTSGNQYTNSIRGNGDVESLANSTETTLSNSPSHNYNSNCSGSSSDNDNSGTLEENSENTVQEDTTVDTAHTAHTAHTANDSNNNAGSSNQGIAFAENIERQREIARRRLEQDRRFDDILQRIAGNEDLVGNNNHSVDQGIEIELESDDEEMSRIMREPVHKSDLTKKQRYRLGGAEYRAIVFLTRLVPIYYLVCAVGFGFVIRIYVAASTYAQDILRTTNSNGPVNEWFFSFFCSMSSFNNLGLIQVDASMIPFQSAPGLLLPIIFLVFAGNTAYAIFLRLIIWILYKLTPKSHVMKKETYRYLLDHPRRCYTSLFPATHTKWLVIALIGITAVEFTTFIALNFYLPVLSGINWGARVLDGFFQSVANRSAGYSIVDLMELNPGTQIVFIVAMYISPYPVTISMRNSNVYQERSLGIYGKQDDNEDDYEQEPQGPGLFPRLKRSATFNSALTSSKKVLKKPDFFVMTQIQRQLTSEICWVIVCIFAICVIESEAILAITPITIASIIFECVSAFANVGASTGYPHTTASQSQQYHPLSKLVLIILMYRGRHRGLPATIDRAILLPSEQLEEKEHQDHLLRRRNTSISVGNNDGEAVMFYNRSRTL</sequence>
<dbReference type="NCBIfam" id="TIGR00934">
    <property type="entry name" value="2a38euk"/>
    <property type="match status" value="1"/>
</dbReference>
<feature type="compositionally biased region" description="Polar residues" evidence="9">
    <location>
        <begin position="345"/>
        <end position="357"/>
    </location>
</feature>
<evidence type="ECO:0008006" key="13">
    <source>
        <dbReference type="Google" id="ProtNLM"/>
    </source>
</evidence>
<dbReference type="InterPro" id="IPR004773">
    <property type="entry name" value="K/Na_transp_Trk1/HKT1"/>
</dbReference>
<evidence type="ECO:0000256" key="9">
    <source>
        <dbReference type="SAM" id="MobiDB-lite"/>
    </source>
</evidence>
<dbReference type="GO" id="GO:0030007">
    <property type="term" value="P:intracellular potassium ion homeostasis"/>
    <property type="evidence" value="ECO:0007669"/>
    <property type="project" value="TreeGrafter"/>
</dbReference>
<feature type="compositionally biased region" description="Polar residues" evidence="9">
    <location>
        <begin position="377"/>
        <end position="388"/>
    </location>
</feature>
<dbReference type="Proteomes" id="UP000603453">
    <property type="component" value="Unassembled WGS sequence"/>
</dbReference>
<feature type="region of interest" description="Disordered" evidence="9">
    <location>
        <begin position="324"/>
        <end position="390"/>
    </location>
</feature>
<keyword evidence="5" id="KW-0630">Potassium</keyword>
<feature type="transmembrane region" description="Helical" evidence="10">
    <location>
        <begin position="803"/>
        <end position="824"/>
    </location>
</feature>
<dbReference type="GO" id="GO:1990573">
    <property type="term" value="P:potassium ion import across plasma membrane"/>
    <property type="evidence" value="ECO:0007669"/>
    <property type="project" value="TreeGrafter"/>
</dbReference>
<keyword evidence="2" id="KW-0813">Transport</keyword>
<evidence type="ECO:0000256" key="2">
    <source>
        <dbReference type="ARBA" id="ARBA00022448"/>
    </source>
</evidence>